<dbReference type="InterPro" id="IPR036388">
    <property type="entry name" value="WH-like_DNA-bd_sf"/>
</dbReference>
<protein>
    <submittedName>
        <fullName evidence="2">Winged helix-turn-helix transcriptional regulator</fullName>
    </submittedName>
</protein>
<dbReference type="Gene3D" id="1.10.10.10">
    <property type="entry name" value="Winged helix-like DNA-binding domain superfamily/Winged helix DNA-binding domain"/>
    <property type="match status" value="1"/>
</dbReference>
<dbReference type="SMART" id="SM00347">
    <property type="entry name" value="HTH_MARR"/>
    <property type="match status" value="1"/>
</dbReference>
<accession>A0ABS3Y0U2</accession>
<dbReference type="SUPFAM" id="SSF46785">
    <property type="entry name" value="Winged helix' DNA-binding domain"/>
    <property type="match status" value="1"/>
</dbReference>
<feature type="domain" description="HTH marR-type" evidence="1">
    <location>
        <begin position="45"/>
        <end position="190"/>
    </location>
</feature>
<proteinExistence type="predicted"/>
<keyword evidence="3" id="KW-1185">Reference proteome</keyword>
<dbReference type="Pfam" id="PF12802">
    <property type="entry name" value="MarR_2"/>
    <property type="match status" value="1"/>
</dbReference>
<dbReference type="InterPro" id="IPR000835">
    <property type="entry name" value="HTH_MarR-typ"/>
</dbReference>
<organism evidence="2 3">
    <name type="scientific">Streptomyces smyrnaeus</name>
    <dbReference type="NCBI Taxonomy" id="1387713"/>
    <lineage>
        <taxon>Bacteria</taxon>
        <taxon>Bacillati</taxon>
        <taxon>Actinomycetota</taxon>
        <taxon>Actinomycetes</taxon>
        <taxon>Kitasatosporales</taxon>
        <taxon>Streptomycetaceae</taxon>
        <taxon>Streptomyces</taxon>
    </lineage>
</organism>
<dbReference type="RefSeq" id="WP_209212921.1">
    <property type="nucleotide sequence ID" value="NZ_JAFFZM010000015.1"/>
</dbReference>
<reference evidence="2 3" key="1">
    <citation type="submission" date="2021-02" db="EMBL/GenBank/DDBJ databases">
        <title>Streptomyces spirodelae sp. nov., isolated from duckweed.</title>
        <authorList>
            <person name="Saimee Y."/>
            <person name="Duangmal K."/>
        </authorList>
    </citation>
    <scope>NUCLEOTIDE SEQUENCE [LARGE SCALE GENOMIC DNA]</scope>
    <source>
        <strain evidence="2 3">DSM 42105</strain>
    </source>
</reference>
<dbReference type="GeneID" id="96261547"/>
<sequence>MGQWGYRRQHDALDVDGEAEAEQRDALEGARDWVDDHVDRWQPVLPDLNPHIEGAVTRMQFLADHLRRAGERALAEFGLRREEHETLHMLAGHGGRRTLTQLAMDLGAAPNTLSERLDVLEKRGFVTRTTTGRPRAVEDEQGDEVELTDEGHANWLAAIEAAGAEERRLFGALDWHEQRLLAGLLRQMMLATGSYDEASGAYDDEEG</sequence>
<evidence type="ECO:0000313" key="3">
    <source>
        <dbReference type="Proteomes" id="UP000721954"/>
    </source>
</evidence>
<evidence type="ECO:0000259" key="1">
    <source>
        <dbReference type="PROSITE" id="PS50995"/>
    </source>
</evidence>
<comment type="caution">
    <text evidence="2">The sequence shown here is derived from an EMBL/GenBank/DDBJ whole genome shotgun (WGS) entry which is preliminary data.</text>
</comment>
<gene>
    <name evidence="2" type="ORF">JW613_23335</name>
</gene>
<dbReference type="EMBL" id="JAFFZM010000015">
    <property type="protein sequence ID" value="MBO8201204.1"/>
    <property type="molecule type" value="Genomic_DNA"/>
</dbReference>
<dbReference type="Proteomes" id="UP000721954">
    <property type="component" value="Unassembled WGS sequence"/>
</dbReference>
<dbReference type="PROSITE" id="PS50995">
    <property type="entry name" value="HTH_MARR_2"/>
    <property type="match status" value="1"/>
</dbReference>
<evidence type="ECO:0000313" key="2">
    <source>
        <dbReference type="EMBL" id="MBO8201204.1"/>
    </source>
</evidence>
<name>A0ABS3Y0U2_9ACTN</name>
<dbReference type="InterPro" id="IPR036390">
    <property type="entry name" value="WH_DNA-bd_sf"/>
</dbReference>